<reference evidence="3 4" key="1">
    <citation type="submission" date="2019-07" db="EMBL/GenBank/DDBJ databases">
        <title>De Novo Assembly of kiwifruit Actinidia rufa.</title>
        <authorList>
            <person name="Sugita-Konishi S."/>
            <person name="Sato K."/>
            <person name="Mori E."/>
            <person name="Abe Y."/>
            <person name="Kisaki G."/>
            <person name="Hamano K."/>
            <person name="Suezawa K."/>
            <person name="Otani M."/>
            <person name="Fukuda T."/>
            <person name="Manabe T."/>
            <person name="Gomi K."/>
            <person name="Tabuchi M."/>
            <person name="Akimitsu K."/>
            <person name="Kataoka I."/>
        </authorList>
    </citation>
    <scope>NUCLEOTIDE SEQUENCE [LARGE SCALE GENOMIC DNA]</scope>
    <source>
        <strain evidence="4">cv. Fuchu</strain>
    </source>
</reference>
<name>A0A7J0HAB0_9ERIC</name>
<feature type="region of interest" description="Disordered" evidence="1">
    <location>
        <begin position="301"/>
        <end position="339"/>
    </location>
</feature>
<feature type="region of interest" description="Disordered" evidence="1">
    <location>
        <begin position="512"/>
        <end position="544"/>
    </location>
</feature>
<keyword evidence="4" id="KW-1185">Reference proteome</keyword>
<proteinExistence type="predicted"/>
<feature type="region of interest" description="Disordered" evidence="1">
    <location>
        <begin position="42"/>
        <end position="74"/>
    </location>
</feature>
<gene>
    <name evidence="3" type="ORF">Acr_28g0003790</name>
</gene>
<feature type="compositionally biased region" description="Basic and acidic residues" evidence="1">
    <location>
        <begin position="47"/>
        <end position="57"/>
    </location>
</feature>
<dbReference type="AlphaFoldDB" id="A0A7J0HAB0"/>
<feature type="region of interest" description="Disordered" evidence="1">
    <location>
        <begin position="139"/>
        <end position="189"/>
    </location>
</feature>
<dbReference type="Pfam" id="PF14244">
    <property type="entry name" value="Retrotran_gag_3"/>
    <property type="match status" value="1"/>
</dbReference>
<dbReference type="Proteomes" id="UP000585474">
    <property type="component" value="Unassembled WGS sequence"/>
</dbReference>
<evidence type="ECO:0000313" key="3">
    <source>
        <dbReference type="EMBL" id="GFZ19674.1"/>
    </source>
</evidence>
<dbReference type="InterPro" id="IPR029472">
    <property type="entry name" value="Copia-like_N"/>
</dbReference>
<evidence type="ECO:0000256" key="1">
    <source>
        <dbReference type="SAM" id="MobiDB-lite"/>
    </source>
</evidence>
<protein>
    <recommendedName>
        <fullName evidence="2">Retrotransposon Copia-like N-terminal domain-containing protein</fullName>
    </recommendedName>
</protein>
<feature type="compositionally biased region" description="Pro residues" evidence="1">
    <location>
        <begin position="147"/>
        <end position="163"/>
    </location>
</feature>
<evidence type="ECO:0000313" key="4">
    <source>
        <dbReference type="Proteomes" id="UP000585474"/>
    </source>
</evidence>
<dbReference type="EMBL" id="BJWL01000028">
    <property type="protein sequence ID" value="GFZ19674.1"/>
    <property type="molecule type" value="Genomic_DNA"/>
</dbReference>
<comment type="caution">
    <text evidence="3">The sequence shown here is derived from an EMBL/GenBank/DDBJ whole genome shotgun (WGS) entry which is preliminary data.</text>
</comment>
<organism evidence="3 4">
    <name type="scientific">Actinidia rufa</name>
    <dbReference type="NCBI Taxonomy" id="165716"/>
    <lineage>
        <taxon>Eukaryota</taxon>
        <taxon>Viridiplantae</taxon>
        <taxon>Streptophyta</taxon>
        <taxon>Embryophyta</taxon>
        <taxon>Tracheophyta</taxon>
        <taxon>Spermatophyta</taxon>
        <taxon>Magnoliopsida</taxon>
        <taxon>eudicotyledons</taxon>
        <taxon>Gunneridae</taxon>
        <taxon>Pentapetalae</taxon>
        <taxon>asterids</taxon>
        <taxon>Ericales</taxon>
        <taxon>Actinidiaceae</taxon>
        <taxon>Actinidia</taxon>
    </lineage>
</organism>
<evidence type="ECO:0000259" key="2">
    <source>
        <dbReference type="Pfam" id="PF14244"/>
    </source>
</evidence>
<sequence>MNLFNLNKNPKPDQGWLYFKAKLKKILLGGYPSDVKGWKKRFSSPREMVESSPKEDLGNSGLPQSQDHGESQEVAPTHMVPSLVLVSLSHSQSTQRITSVLLNGKNFHAWSRSFQLYPSGKSKTHWILGKEPKLAEVPTALHDDPIPPRPLPILEPHSSPPTPNGSLPPFASQDPSPRAQAPLPVSSPESGKYCNGLPRLFESKLERFGEVSSWVEEKGFFLVPNLLESKSFRRSFGLPEPMASGNVGEDLPVDGVPLPSGDSKSWLPSELRSDGTVFILSKSKNEGLVARSIPAKGVVMGEKCPREDPASSPNKKGKAIDSSMGKDVATAPEAKKKATRLSDVACSRATSSPKPGEGTLTNLSTVLGLGASILGSPSMAEKILRGVIPPVDKEKGEKFTLDQTATKLFQAQAREQQAIDELAKVKDEQDTMGDKLERSRVLVVELRGTVAQAKTFAMEEFKSSSNFLGAVEDAASKYFGEGFDFYKRQLHRHRPNLTIDLEGMGLDHNLLTEEDEAGEEEKKKEGRTRKMWGGIRVTPTPLPP</sequence>
<feature type="domain" description="Retrotransposon Copia-like N-terminal" evidence="2">
    <location>
        <begin position="96"/>
        <end position="130"/>
    </location>
</feature>
<accession>A0A7J0HAB0</accession>